<name>A0AAD9AQG7_9PEZI</name>
<feature type="compositionally biased region" description="Basic and acidic residues" evidence="1">
    <location>
        <begin position="1"/>
        <end position="11"/>
    </location>
</feature>
<keyword evidence="3" id="KW-1185">Reference proteome</keyword>
<gene>
    <name evidence="2" type="ORF">CCHR01_07417</name>
</gene>
<dbReference type="AlphaFoldDB" id="A0AAD9AQG7"/>
<organism evidence="2 3">
    <name type="scientific">Colletotrichum chrysophilum</name>
    <dbReference type="NCBI Taxonomy" id="1836956"/>
    <lineage>
        <taxon>Eukaryota</taxon>
        <taxon>Fungi</taxon>
        <taxon>Dikarya</taxon>
        <taxon>Ascomycota</taxon>
        <taxon>Pezizomycotina</taxon>
        <taxon>Sordariomycetes</taxon>
        <taxon>Hypocreomycetidae</taxon>
        <taxon>Glomerellales</taxon>
        <taxon>Glomerellaceae</taxon>
        <taxon>Colletotrichum</taxon>
        <taxon>Colletotrichum gloeosporioides species complex</taxon>
    </lineage>
</organism>
<protein>
    <submittedName>
        <fullName evidence="2">Uncharacterized protein</fullName>
    </submittedName>
</protein>
<sequence length="67" mass="7742">MLFPHAPERDLSAWPETGEEAATSAANRMALLTGNLIRLNVDQNTWKSHLTQKERHLYELMNLMQCF</sequence>
<proteinExistence type="predicted"/>
<comment type="caution">
    <text evidence="2">The sequence shown here is derived from an EMBL/GenBank/DDBJ whole genome shotgun (WGS) entry which is preliminary data.</text>
</comment>
<dbReference type="Proteomes" id="UP001243330">
    <property type="component" value="Unassembled WGS sequence"/>
</dbReference>
<dbReference type="EMBL" id="JAQOWY010000131">
    <property type="protein sequence ID" value="KAK1849934.1"/>
    <property type="molecule type" value="Genomic_DNA"/>
</dbReference>
<reference evidence="2" key="1">
    <citation type="submission" date="2023-01" db="EMBL/GenBank/DDBJ databases">
        <title>Colletotrichum chrysophilum M932 genome sequence.</title>
        <authorList>
            <person name="Baroncelli R."/>
        </authorList>
    </citation>
    <scope>NUCLEOTIDE SEQUENCE</scope>
    <source>
        <strain evidence="2">M932</strain>
    </source>
</reference>
<feature type="region of interest" description="Disordered" evidence="1">
    <location>
        <begin position="1"/>
        <end position="20"/>
    </location>
</feature>
<evidence type="ECO:0000313" key="3">
    <source>
        <dbReference type="Proteomes" id="UP001243330"/>
    </source>
</evidence>
<accession>A0AAD9AQG7</accession>
<evidence type="ECO:0000256" key="1">
    <source>
        <dbReference type="SAM" id="MobiDB-lite"/>
    </source>
</evidence>
<evidence type="ECO:0000313" key="2">
    <source>
        <dbReference type="EMBL" id="KAK1849934.1"/>
    </source>
</evidence>